<evidence type="ECO:0000313" key="4">
    <source>
        <dbReference type="Proteomes" id="UP000272729"/>
    </source>
</evidence>
<accession>A0A495XKN8</accession>
<comment type="caution">
    <text evidence="3">The sequence shown here is derived from an EMBL/GenBank/DDBJ whole genome shotgun (WGS) entry which is preliminary data.</text>
</comment>
<feature type="signal peptide" evidence="1">
    <location>
        <begin position="1"/>
        <end position="19"/>
    </location>
</feature>
<dbReference type="EMBL" id="RBXR01000001">
    <property type="protein sequence ID" value="RKT73755.1"/>
    <property type="molecule type" value="Genomic_DNA"/>
</dbReference>
<dbReference type="Pfam" id="PF03713">
    <property type="entry name" value="DUF305"/>
    <property type="match status" value="1"/>
</dbReference>
<keyword evidence="4" id="KW-1185">Reference proteome</keyword>
<dbReference type="InterPro" id="IPR012347">
    <property type="entry name" value="Ferritin-like"/>
</dbReference>
<evidence type="ECO:0000259" key="2">
    <source>
        <dbReference type="Pfam" id="PF03713"/>
    </source>
</evidence>
<evidence type="ECO:0000256" key="1">
    <source>
        <dbReference type="SAM" id="SignalP"/>
    </source>
</evidence>
<feature type="domain" description="DUF305" evidence="2">
    <location>
        <begin position="24"/>
        <end position="154"/>
    </location>
</feature>
<protein>
    <submittedName>
        <fullName evidence="3">Uncharacterized protein (DUF305 family)</fullName>
    </submittedName>
</protein>
<feature type="chain" id="PRO_5039465903" evidence="1">
    <location>
        <begin position="20"/>
        <end position="162"/>
    </location>
</feature>
<dbReference type="Gene3D" id="1.20.1260.10">
    <property type="match status" value="1"/>
</dbReference>
<dbReference type="InterPro" id="IPR005183">
    <property type="entry name" value="DUF305_CopM-like"/>
</dbReference>
<dbReference type="RefSeq" id="WP_170199844.1">
    <property type="nucleotide sequence ID" value="NZ_JBIUBA010000051.1"/>
</dbReference>
<dbReference type="AlphaFoldDB" id="A0A495XKN8"/>
<sequence>MRVLLALLLLTACTAGPVALSPTDAAYVQLAIPQAESALPLLDLVAARETPLTPLAREIAAHHRAELARLHAVLRDRGLPYLDEHRDHDMPGMVTAPEVAGLATLTGPDFDAQAGTLLKAHLEESAAVAKVEQGAGQDTAVLALVSDLVRDREDFLAKLSVP</sequence>
<dbReference type="Proteomes" id="UP000272729">
    <property type="component" value="Unassembled WGS sequence"/>
</dbReference>
<gene>
    <name evidence="3" type="ORF">DFJ66_7092</name>
</gene>
<name>A0A495XKN8_9PSEU</name>
<organism evidence="3 4">
    <name type="scientific">Saccharothrix variisporea</name>
    <dbReference type="NCBI Taxonomy" id="543527"/>
    <lineage>
        <taxon>Bacteria</taxon>
        <taxon>Bacillati</taxon>
        <taxon>Actinomycetota</taxon>
        <taxon>Actinomycetes</taxon>
        <taxon>Pseudonocardiales</taxon>
        <taxon>Pseudonocardiaceae</taxon>
        <taxon>Saccharothrix</taxon>
    </lineage>
</organism>
<keyword evidence="1" id="KW-0732">Signal</keyword>
<proteinExistence type="predicted"/>
<evidence type="ECO:0000313" key="3">
    <source>
        <dbReference type="EMBL" id="RKT73755.1"/>
    </source>
</evidence>
<reference evidence="3 4" key="1">
    <citation type="submission" date="2018-10" db="EMBL/GenBank/DDBJ databases">
        <title>Sequencing the genomes of 1000 actinobacteria strains.</title>
        <authorList>
            <person name="Klenk H.-P."/>
        </authorList>
    </citation>
    <scope>NUCLEOTIDE SEQUENCE [LARGE SCALE GENOMIC DNA]</scope>
    <source>
        <strain evidence="3 4">DSM 43911</strain>
    </source>
</reference>